<dbReference type="Pfam" id="PF13478">
    <property type="entry name" value="XdhC_C"/>
    <property type="match status" value="1"/>
</dbReference>
<dbReference type="PANTHER" id="PTHR30388:SF4">
    <property type="entry name" value="MOLYBDENUM COFACTOR INSERTION CHAPERONE PAOD"/>
    <property type="match status" value="1"/>
</dbReference>
<feature type="domain" description="XdhC- CoxI" evidence="1">
    <location>
        <begin position="17"/>
        <end position="71"/>
    </location>
</feature>
<organism evidence="3 4">
    <name type="scientific">Haliea salexigens</name>
    <dbReference type="NCBI Taxonomy" id="287487"/>
    <lineage>
        <taxon>Bacteria</taxon>
        <taxon>Pseudomonadati</taxon>
        <taxon>Pseudomonadota</taxon>
        <taxon>Gammaproteobacteria</taxon>
        <taxon>Cellvibrionales</taxon>
        <taxon>Halieaceae</taxon>
        <taxon>Haliea</taxon>
    </lineage>
</organism>
<dbReference type="Proteomes" id="UP000259273">
    <property type="component" value="Unassembled WGS sequence"/>
</dbReference>
<evidence type="ECO:0008006" key="5">
    <source>
        <dbReference type="Google" id="ProtNLM"/>
    </source>
</evidence>
<dbReference type="AlphaFoldDB" id="A0A3C1KPM2"/>
<dbReference type="InterPro" id="IPR027051">
    <property type="entry name" value="XdhC_Rossmann_dom"/>
</dbReference>
<accession>A0A3C1KPM2</accession>
<dbReference type="EMBL" id="DMND01000152">
    <property type="protein sequence ID" value="HAN28294.1"/>
    <property type="molecule type" value="Genomic_DNA"/>
</dbReference>
<dbReference type="InterPro" id="IPR052698">
    <property type="entry name" value="MoCofactor_Util/Proc"/>
</dbReference>
<protein>
    <recommendedName>
        <fullName evidence="5">XdhC family protein</fullName>
    </recommendedName>
</protein>
<dbReference type="PANTHER" id="PTHR30388">
    <property type="entry name" value="ALDEHYDE OXIDOREDUCTASE MOLYBDENUM COFACTOR ASSEMBLY PROTEIN"/>
    <property type="match status" value="1"/>
</dbReference>
<proteinExistence type="predicted"/>
<evidence type="ECO:0000313" key="3">
    <source>
        <dbReference type="EMBL" id="HAN28294.1"/>
    </source>
</evidence>
<dbReference type="STRING" id="1121937.GCA_000423125_00451"/>
<gene>
    <name evidence="3" type="ORF">DCP75_11355</name>
</gene>
<sequence>MQSANQAVLEAALAWLQRRETAVWLCTVAAAQGSSPRPPGSLLVCNAQGEQVGSLSGGCIEEDLMQRLRSAALPVAGAELVPYGVTAEQNERLGLPCGGRLQVLVQRLQPNRDEAWLEAALTALAERRCLQRRVSIPTGITQWLPVATHGQLQLLEAELVQTFGPQMRMLLVGAGQLSQSLAELALAMDYDVLVVDPRESVRAQWPGPAVPLLDGMPDDAVRTHASDRHSIVITLTHDPRIDDMALMEALITEAWYVGALGSQKTTEKRLGRLRQLGVSDTQLAALHAPVGLDIGSKTPLEIAVSIMAQLVSLRRGRRPA</sequence>
<dbReference type="InterPro" id="IPR003777">
    <property type="entry name" value="XdhC_CoxI"/>
</dbReference>
<dbReference type="Gene3D" id="3.40.50.720">
    <property type="entry name" value="NAD(P)-binding Rossmann-like Domain"/>
    <property type="match status" value="1"/>
</dbReference>
<evidence type="ECO:0000259" key="2">
    <source>
        <dbReference type="Pfam" id="PF13478"/>
    </source>
</evidence>
<comment type="caution">
    <text evidence="3">The sequence shown here is derived from an EMBL/GenBank/DDBJ whole genome shotgun (WGS) entry which is preliminary data.</text>
</comment>
<evidence type="ECO:0000259" key="1">
    <source>
        <dbReference type="Pfam" id="PF02625"/>
    </source>
</evidence>
<evidence type="ECO:0000313" key="4">
    <source>
        <dbReference type="Proteomes" id="UP000259273"/>
    </source>
</evidence>
<name>A0A3C1KPM2_9GAMM</name>
<feature type="domain" description="XdhC Rossmann" evidence="2">
    <location>
        <begin position="169"/>
        <end position="310"/>
    </location>
</feature>
<dbReference type="Pfam" id="PF02625">
    <property type="entry name" value="XdhC_CoxI"/>
    <property type="match status" value="1"/>
</dbReference>
<reference evidence="3 4" key="1">
    <citation type="journal article" date="2018" name="Nat. Biotechnol.">
        <title>A standardized bacterial taxonomy based on genome phylogeny substantially revises the tree of life.</title>
        <authorList>
            <person name="Parks D.H."/>
            <person name="Chuvochina M."/>
            <person name="Waite D.W."/>
            <person name="Rinke C."/>
            <person name="Skarshewski A."/>
            <person name="Chaumeil P.A."/>
            <person name="Hugenholtz P."/>
        </authorList>
    </citation>
    <scope>NUCLEOTIDE SEQUENCE [LARGE SCALE GENOMIC DNA]</scope>
    <source>
        <strain evidence="3">UBA9158</strain>
    </source>
</reference>
<dbReference type="InterPro" id="IPR036291">
    <property type="entry name" value="NAD(P)-bd_dom_sf"/>
</dbReference>
<dbReference type="SUPFAM" id="SSF51735">
    <property type="entry name" value="NAD(P)-binding Rossmann-fold domains"/>
    <property type="match status" value="1"/>
</dbReference>